<protein>
    <submittedName>
        <fullName evidence="2">Response regulator receiver domain protein</fullName>
    </submittedName>
</protein>
<evidence type="ECO:0000259" key="1">
    <source>
        <dbReference type="SMART" id="SM00421"/>
    </source>
</evidence>
<dbReference type="HOGENOM" id="CLU_037939_6_0_6"/>
<dbReference type="SUPFAM" id="SSF46894">
    <property type="entry name" value="C-terminal effector domain of the bipartite response regulators"/>
    <property type="match status" value="1"/>
</dbReference>
<feature type="domain" description="HTH luxR-type" evidence="1">
    <location>
        <begin position="310"/>
        <end position="367"/>
    </location>
</feature>
<dbReference type="GO" id="GO:0006355">
    <property type="term" value="P:regulation of DNA-templated transcription"/>
    <property type="evidence" value="ECO:0007669"/>
    <property type="project" value="InterPro"/>
</dbReference>
<dbReference type="EMBL" id="CP001614">
    <property type="protein sequence ID" value="ACR12427.1"/>
    <property type="molecule type" value="Genomic_DNA"/>
</dbReference>
<evidence type="ECO:0000313" key="3">
    <source>
        <dbReference type="Proteomes" id="UP000009080"/>
    </source>
</evidence>
<keyword evidence="3" id="KW-1185">Reference proteome</keyword>
<dbReference type="SMART" id="SM00421">
    <property type="entry name" value="HTH_LUXR"/>
    <property type="match status" value="1"/>
</dbReference>
<dbReference type="AlphaFoldDB" id="C5BLE0"/>
<dbReference type="InterPro" id="IPR036388">
    <property type="entry name" value="WH-like_DNA-bd_sf"/>
</dbReference>
<dbReference type="GO" id="GO:0003677">
    <property type="term" value="F:DNA binding"/>
    <property type="evidence" value="ECO:0007669"/>
    <property type="project" value="InterPro"/>
</dbReference>
<name>C5BLE0_TERTT</name>
<sequence length="372" mass="41520">MPDERCSELIYRIYNTVNAPDTWQEVLADVATDLGASHFFIAARASVDAQPFAFIEHGFSHGHFDQYHQHYYKVDVWTKALAQHEPNQFRSSHEVYDDRAFLNSEIYHDFARPADIRHGLGCLLVSGDSFDPPMMTELALMRGGDQKHFDESEKRRAQHYVSHFEQALQLGRQMQQLTAQQRAFAGLFAAQTQPALICDYHLRVYEHNHALDGLAQNGELLGIGCERKLTFVDERNQSQLEACIAGFRMATFNSAESFSVVAGGVGYRVKVSPWLYTGVHLPGQQQGALLVQIQPLRTATQLSPGLIMCWTALSAAEAEVVAHLCEGTGLAQIAELRKVSLGTVRQQLKSAMHKVGCHSQAQLIARILTLSV</sequence>
<proteinExistence type="predicted"/>
<dbReference type="OrthoDB" id="6396117at2"/>
<dbReference type="Proteomes" id="UP000009080">
    <property type="component" value="Chromosome"/>
</dbReference>
<organism evidence="2 3">
    <name type="scientific">Teredinibacter turnerae (strain ATCC 39867 / T7901)</name>
    <dbReference type="NCBI Taxonomy" id="377629"/>
    <lineage>
        <taxon>Bacteria</taxon>
        <taxon>Pseudomonadati</taxon>
        <taxon>Pseudomonadota</taxon>
        <taxon>Gammaproteobacteria</taxon>
        <taxon>Cellvibrionales</taxon>
        <taxon>Cellvibrionaceae</taxon>
        <taxon>Teredinibacter</taxon>
    </lineage>
</organism>
<dbReference type="STRING" id="377629.TERTU_0158"/>
<dbReference type="RefSeq" id="WP_015818539.1">
    <property type="nucleotide sequence ID" value="NC_012997.1"/>
</dbReference>
<dbReference type="KEGG" id="ttu:TERTU_0158"/>
<gene>
    <name evidence="2" type="ordered locus">TERTU_0158</name>
</gene>
<dbReference type="InterPro" id="IPR016032">
    <property type="entry name" value="Sig_transdc_resp-reg_C-effctor"/>
</dbReference>
<evidence type="ECO:0000313" key="2">
    <source>
        <dbReference type="EMBL" id="ACR12427.1"/>
    </source>
</evidence>
<reference evidence="2 3" key="1">
    <citation type="journal article" date="2009" name="PLoS ONE">
        <title>The complete genome of Teredinibacter turnerae T7901: an intracellular endosymbiont of marine wood-boring bivalves (shipworms).</title>
        <authorList>
            <person name="Yang J.C."/>
            <person name="Madupu R."/>
            <person name="Durkin A.S."/>
            <person name="Ekborg N.A."/>
            <person name="Pedamallu C.S."/>
            <person name="Hostetler J.B."/>
            <person name="Radune D."/>
            <person name="Toms B.S."/>
            <person name="Henrissat B."/>
            <person name="Coutinho P.M."/>
            <person name="Schwarz S."/>
            <person name="Field L."/>
            <person name="Trindade-Silva A.E."/>
            <person name="Soares C.A.G."/>
            <person name="Elshahawi S."/>
            <person name="Hanora A."/>
            <person name="Schmidt E.W."/>
            <person name="Haygood M.G."/>
            <person name="Posfai J."/>
            <person name="Benner J."/>
            <person name="Madinger C."/>
            <person name="Nove J."/>
            <person name="Anton B."/>
            <person name="Chaudhary K."/>
            <person name="Foster J."/>
            <person name="Holman A."/>
            <person name="Kumar S."/>
            <person name="Lessard P.A."/>
            <person name="Luyten Y.A."/>
            <person name="Slatko B."/>
            <person name="Wood N."/>
            <person name="Wu B."/>
            <person name="Teplitski M."/>
            <person name="Mougous J.D."/>
            <person name="Ward N."/>
            <person name="Eisen J.A."/>
            <person name="Badger J.H."/>
            <person name="Distel D.L."/>
        </authorList>
    </citation>
    <scope>NUCLEOTIDE SEQUENCE [LARGE SCALE GENOMIC DNA]</scope>
    <source>
        <strain evidence="3">ATCC 39867 / T7901</strain>
    </source>
</reference>
<dbReference type="InterPro" id="IPR000792">
    <property type="entry name" value="Tscrpt_reg_LuxR_C"/>
</dbReference>
<dbReference type="eggNOG" id="COG2771">
    <property type="taxonomic scope" value="Bacteria"/>
</dbReference>
<dbReference type="Gene3D" id="1.10.10.10">
    <property type="entry name" value="Winged helix-like DNA-binding domain superfamily/Winged helix DNA-binding domain"/>
    <property type="match status" value="1"/>
</dbReference>
<accession>C5BLE0</accession>